<evidence type="ECO:0008006" key="3">
    <source>
        <dbReference type="Google" id="ProtNLM"/>
    </source>
</evidence>
<organism evidence="1 2">
    <name type="scientific">Symbiodinium necroappetens</name>
    <dbReference type="NCBI Taxonomy" id="1628268"/>
    <lineage>
        <taxon>Eukaryota</taxon>
        <taxon>Sar</taxon>
        <taxon>Alveolata</taxon>
        <taxon>Dinophyceae</taxon>
        <taxon>Suessiales</taxon>
        <taxon>Symbiodiniaceae</taxon>
        <taxon>Symbiodinium</taxon>
    </lineage>
</organism>
<dbReference type="EMBL" id="CAJNJA010007472">
    <property type="protein sequence ID" value="CAE7225078.1"/>
    <property type="molecule type" value="Genomic_DNA"/>
</dbReference>
<keyword evidence="2" id="KW-1185">Reference proteome</keyword>
<comment type="caution">
    <text evidence="1">The sequence shown here is derived from an EMBL/GenBank/DDBJ whole genome shotgun (WGS) entry which is preliminary data.</text>
</comment>
<reference evidence="1" key="1">
    <citation type="submission" date="2021-02" db="EMBL/GenBank/DDBJ databases">
        <authorList>
            <person name="Dougan E. K."/>
            <person name="Rhodes N."/>
            <person name="Thang M."/>
            <person name="Chan C."/>
        </authorList>
    </citation>
    <scope>NUCLEOTIDE SEQUENCE</scope>
</reference>
<gene>
    <name evidence="1" type="ORF">SNEC2469_LOCUS3110</name>
</gene>
<sequence length="479" mass="54005">MKICKCGGAVLHPAPQAPSRGKVNESIFLDVSAYGRRDAKETGLPAIYRTHTPGVISETVVSDFAEEAIAALEKLGHNVYTTIYAPKQRQNNKKWTKLLQKRNVVFRPVDRQRQDGWTGEEIDDEIIAAVRHLWSKKHVQFFALLTRDNGYLNIIQDTLSQGHRVIVLAEENCRTVLNRHAEVGALVMAIQREHDHGCRVQAVLHADGSGSVRQCKLQETLQETSEHTAAALMQFFQELGYRQDSGYLVQSATKFWFENTMGDLTVFPQCLALQTVYDATLLHGSHSFKKYKNDLAFLSPVTSRSGSKVKARAEYGSMSAKAVFCGGGPFMLRDSTELTSEVLRRLGYLDAGLNSDMSEAMVAFVNRPDNKHVLRKRDMLPSKLDRRQDVDDKLRAAFLSNCTKGFWQLPATDLEIHRLLHQQNLLTSTTAHRQVALQAMQKYAEREGLPVRKTYNLNALQIMHHVNGNPTKTGWIDFQ</sequence>
<evidence type="ECO:0000313" key="2">
    <source>
        <dbReference type="Proteomes" id="UP000601435"/>
    </source>
</evidence>
<dbReference type="AlphaFoldDB" id="A0A812K9D2"/>
<name>A0A812K9D2_9DINO</name>
<dbReference type="OrthoDB" id="422773at2759"/>
<accession>A0A812K9D2</accession>
<protein>
    <recommendedName>
        <fullName evidence="3">NYN domain-containing protein</fullName>
    </recommendedName>
</protein>
<proteinExistence type="predicted"/>
<dbReference type="Proteomes" id="UP000601435">
    <property type="component" value="Unassembled WGS sequence"/>
</dbReference>
<evidence type="ECO:0000313" key="1">
    <source>
        <dbReference type="EMBL" id="CAE7225078.1"/>
    </source>
</evidence>